<evidence type="ECO:0000256" key="2">
    <source>
        <dbReference type="PIRSR" id="PIRSR640198-1"/>
    </source>
</evidence>
<reference evidence="5" key="2">
    <citation type="submission" date="2010-10" db="EMBL/GenBank/DDBJ databases">
        <title>The complete chromosome of Ilyobacter polytrpous DSM 2926.</title>
        <authorList>
            <consortium name="US DOE Joint Genome Institute (JGI-PGF)"/>
            <person name="Lucas S."/>
            <person name="Copeland A."/>
            <person name="Lapidus A."/>
            <person name="Glavina del Rio T."/>
            <person name="Dalin E."/>
            <person name="Tice H."/>
            <person name="Bruce D."/>
            <person name="Goodwin L."/>
            <person name="Pitluck S."/>
            <person name="Kyrpides N."/>
            <person name="Mavromatis K."/>
            <person name="Ivanova N."/>
            <person name="Ovchinnikova G."/>
            <person name="Chertkov O."/>
            <person name="Detter J.C."/>
            <person name="Han C."/>
            <person name="Tapia R."/>
            <person name="Land M."/>
            <person name="Hauser L."/>
            <person name="Markowitz V."/>
            <person name="Cheng J.-F."/>
            <person name="Hugenholtz P."/>
            <person name="Woyke T."/>
            <person name="Wu D."/>
            <person name="Spring S."/>
            <person name="Pukall R."/>
            <person name="Steenblock K."/>
            <person name="Brambilla E."/>
            <person name="Klenk H.-P."/>
            <person name="Eisen J.A."/>
        </authorList>
    </citation>
    <scope>NUCLEOTIDE SEQUENCE</scope>
    <source>
        <strain evidence="5">DSM 2926</strain>
    </source>
</reference>
<dbReference type="Gene3D" id="1.10.3290.10">
    <property type="entry name" value="Fido-like domain"/>
    <property type="match status" value="1"/>
</dbReference>
<reference evidence="5 7" key="1">
    <citation type="journal article" date="2010" name="Stand. Genomic Sci.">
        <title>Complete genome sequence of Ilyobacter polytropus type strain (CuHbu1).</title>
        <authorList>
            <person name="Sikorski J."/>
            <person name="Chertkov O."/>
            <person name="Lapidus A."/>
            <person name="Nolan M."/>
            <person name="Lucas S."/>
            <person name="Del Rio T.G."/>
            <person name="Tice H."/>
            <person name="Cheng J.F."/>
            <person name="Tapia R."/>
            <person name="Han C."/>
            <person name="Goodwin L."/>
            <person name="Pitluck S."/>
            <person name="Liolios K."/>
            <person name="Ivanova N."/>
            <person name="Mavromatis K."/>
            <person name="Mikhailova N."/>
            <person name="Pati A."/>
            <person name="Chen A."/>
            <person name="Palaniappan K."/>
            <person name="Land M."/>
            <person name="Hauser L."/>
            <person name="Chang Y.J."/>
            <person name="Jeffries C.D."/>
            <person name="Brambilla E."/>
            <person name="Yasawong M."/>
            <person name="Rohde M."/>
            <person name="Pukall R."/>
            <person name="Spring S."/>
            <person name="Goker M."/>
            <person name="Woyke T."/>
            <person name="Bristow J."/>
            <person name="Eisen J.A."/>
            <person name="Markowitz V."/>
            <person name="Hugenholtz P."/>
            <person name="Kyrpides N.C."/>
            <person name="Klenk H.P."/>
        </authorList>
    </citation>
    <scope>NUCLEOTIDE SEQUENCE [LARGE SCALE GENOMIC DNA]</scope>
    <source>
        <strain evidence="7">ATCC 51220 / DSM 2926 / LMG 16218 / CuHBu1</strain>
        <strain evidence="5">DSM 2926</strain>
        <plasmid evidence="7">pILYOP02</plasmid>
    </source>
</reference>
<evidence type="ECO:0000259" key="4">
    <source>
        <dbReference type="PROSITE" id="PS51459"/>
    </source>
</evidence>
<evidence type="ECO:0000256" key="3">
    <source>
        <dbReference type="PIRSR" id="PIRSR640198-2"/>
    </source>
</evidence>
<dbReference type="Pfam" id="PF13784">
    <property type="entry name" value="Fic_N"/>
    <property type="match status" value="1"/>
</dbReference>
<dbReference type="PANTHER" id="PTHR13504">
    <property type="entry name" value="FIDO DOMAIN-CONTAINING PROTEIN DDB_G0283145"/>
    <property type="match status" value="1"/>
</dbReference>
<dbReference type="PROSITE" id="PS51459">
    <property type="entry name" value="FIDO"/>
    <property type="match status" value="1"/>
</dbReference>
<evidence type="ECO:0000256" key="1">
    <source>
        <dbReference type="PIRSR" id="PIRSR038925-1"/>
    </source>
</evidence>
<dbReference type="KEGG" id="ipo:Ilyop_2900"/>
<dbReference type="KEGG" id="ipo:Ilyop_1635"/>
<geneLocation type="plasmid" evidence="6 7">
    <name>pILYOP02</name>
</geneLocation>
<dbReference type="EMBL" id="CP002281">
    <property type="protein sequence ID" value="ADO83408.1"/>
    <property type="molecule type" value="Genomic_DNA"/>
</dbReference>
<dbReference type="Pfam" id="PF21248">
    <property type="entry name" value="SoFic-like_C"/>
    <property type="match status" value="1"/>
</dbReference>
<dbReference type="PIRSF" id="PIRSF038925">
    <property type="entry name" value="AMP-prot_trans"/>
    <property type="match status" value="1"/>
</dbReference>
<keyword evidence="6" id="KW-0614">Plasmid</keyword>
<dbReference type="InterPro" id="IPR048770">
    <property type="entry name" value="SoFic-like_C"/>
</dbReference>
<dbReference type="InterPro" id="IPR025758">
    <property type="entry name" value="Fic/DOC_N"/>
</dbReference>
<keyword evidence="1" id="KW-0547">Nucleotide-binding</keyword>
<keyword evidence="7" id="KW-1185">Reference proteome</keyword>
<dbReference type="RefSeq" id="WP_013388075.1">
    <property type="nucleotide sequence ID" value="NC_014632.1"/>
</dbReference>
<dbReference type="GO" id="GO:0005524">
    <property type="term" value="F:ATP binding"/>
    <property type="evidence" value="ECO:0007669"/>
    <property type="project" value="UniProtKB-KW"/>
</dbReference>
<dbReference type="InterPro" id="IPR003812">
    <property type="entry name" value="Fido"/>
</dbReference>
<evidence type="ECO:0000313" key="6">
    <source>
        <dbReference type="EMBL" id="ADO84644.1"/>
    </source>
</evidence>
<dbReference type="eggNOG" id="COG3177">
    <property type="taxonomic scope" value="Bacteria"/>
</dbReference>
<dbReference type="SUPFAM" id="SSF140931">
    <property type="entry name" value="Fic-like"/>
    <property type="match status" value="1"/>
</dbReference>
<dbReference type="OrthoDB" id="9813719at2"/>
<feature type="binding site" evidence="1">
    <location>
        <position position="191"/>
    </location>
    <ligand>
        <name>ATP</name>
        <dbReference type="ChEBI" id="CHEBI:30616"/>
    </ligand>
</feature>
<feature type="domain" description="Fido" evidence="4">
    <location>
        <begin position="111"/>
        <end position="255"/>
    </location>
</feature>
<name>E3H9L9_ILYPC</name>
<keyword evidence="1" id="KW-0067">ATP-binding</keyword>
<feature type="binding site" evidence="3">
    <location>
        <begin position="195"/>
        <end position="202"/>
    </location>
    <ligand>
        <name>ATP</name>
        <dbReference type="ChEBI" id="CHEBI:30616"/>
    </ligand>
</feature>
<gene>
    <name evidence="5" type="ordered locus">Ilyop_1635</name>
    <name evidence="6" type="ordered locus">Ilyop_2900</name>
</gene>
<dbReference type="InterPro" id="IPR036597">
    <property type="entry name" value="Fido-like_dom_sf"/>
</dbReference>
<dbReference type="Pfam" id="PF02661">
    <property type="entry name" value="Fic"/>
    <property type="match status" value="1"/>
</dbReference>
<sequence>MTPNNDLKILPPKIDIETVSVLKQLNKSSRALAELKAYSELIPNKEILISSLALQEAKASSEIENIVTTNDSLYKAIAIDEKKIDPSTKEVLNYRTALWRGVELVKEKGFISTNLIIEIQETLENNSGGIRKIPGTALKNALTDEVIYTPPSGEELIRQLLRNLEEYYNIETDIDPLIKLAISHYQFEAIHPFYDGNGRTGRILNILYLLKEGLLESPILYLSSYIIKNKGLYYKLLEEVTINEAWEKWVLYILKAIEITSRDTLELAKNIKSLMDITTQEVKNKLPKIYNKELIEFIFTETYTKGSHLVEQGFATRKTMTKYLRALEEIGILKSEKVGREVIYINVHLFNLLKGS</sequence>
<dbReference type="Proteomes" id="UP000006875">
    <property type="component" value="Plasmid pILYOP02"/>
</dbReference>
<feature type="binding site" evidence="1">
    <location>
        <begin position="196"/>
        <end position="202"/>
    </location>
    <ligand>
        <name>ATP</name>
        <dbReference type="ChEBI" id="CHEBI:30616"/>
    </ligand>
</feature>
<proteinExistence type="predicted"/>
<reference evidence="6" key="3">
    <citation type="submission" date="2010-10" db="EMBL/GenBank/DDBJ databases">
        <title>The complete plasmid2 of Ilyobacter polytrpous DSM 2926.</title>
        <authorList>
            <consortium name="US DOE Joint Genome Institute (JGI-PGF)"/>
            <person name="Lucas S."/>
            <person name="Copeland A."/>
            <person name="Lapidus A."/>
            <person name="Glavina del Rio T."/>
            <person name="Dalin E."/>
            <person name="Tice H."/>
            <person name="Bruce D."/>
            <person name="Goodwin L."/>
            <person name="Pitluck S."/>
            <person name="Kyrpides N."/>
            <person name="Mavromatis K."/>
            <person name="Ivanova N."/>
            <person name="Ovchinnikova G."/>
            <person name="Chertkov O."/>
            <person name="Detter J.C."/>
            <person name="Han C."/>
            <person name="Tapia R."/>
            <person name="Land M."/>
            <person name="Hauser L."/>
            <person name="Markowitz V."/>
            <person name="Cheng J.-F."/>
            <person name="Hugenholtz P."/>
            <person name="Woyke T."/>
            <person name="Wu D."/>
            <person name="Spring S."/>
            <person name="Pukall R."/>
            <person name="Steenblock K."/>
            <person name="Brambilla E."/>
            <person name="Klenk H.-P."/>
            <person name="Eisen J.A."/>
        </authorList>
    </citation>
    <scope>NUCLEOTIDE SEQUENCE</scope>
    <source>
        <strain evidence="6">DSM 2926</strain>
        <plasmid evidence="6">pILYOP02</plasmid>
    </source>
</reference>
<evidence type="ECO:0000313" key="7">
    <source>
        <dbReference type="Proteomes" id="UP000006875"/>
    </source>
</evidence>
<dbReference type="HOGENOM" id="CLU_047250_1_1_0"/>
<dbReference type="InterPro" id="IPR040198">
    <property type="entry name" value="Fido_containing"/>
</dbReference>
<dbReference type="EMBL" id="CP002283">
    <property type="protein sequence ID" value="ADO84644.1"/>
    <property type="molecule type" value="Genomic_DNA"/>
</dbReference>
<dbReference type="AlphaFoldDB" id="E3H9L9"/>
<evidence type="ECO:0000313" key="5">
    <source>
        <dbReference type="EMBL" id="ADO83408.1"/>
    </source>
</evidence>
<protein>
    <submittedName>
        <fullName evidence="5">Filamentation induced by cAMP protein Fic</fullName>
    </submittedName>
</protein>
<dbReference type="PANTHER" id="PTHR13504:SF35">
    <property type="entry name" value="PROTEIN ADENYLYLTRANSFERASE SOFIC"/>
    <property type="match status" value="1"/>
</dbReference>
<feature type="binding site" evidence="1">
    <location>
        <position position="233"/>
    </location>
    <ligand>
        <name>ATP</name>
        <dbReference type="ChEBI" id="CHEBI:30616"/>
    </ligand>
</feature>
<dbReference type="Proteomes" id="UP000006875">
    <property type="component" value="Chromosome"/>
</dbReference>
<feature type="binding site" evidence="1">
    <location>
        <position position="64"/>
    </location>
    <ligand>
        <name>ATP</name>
        <dbReference type="ChEBI" id="CHEBI:30616"/>
    </ligand>
</feature>
<feature type="active site" evidence="2">
    <location>
        <position position="191"/>
    </location>
</feature>
<dbReference type="InterPro" id="IPR026287">
    <property type="entry name" value="SoFic-like"/>
</dbReference>
<organism evidence="5 7">
    <name type="scientific">Ilyobacter polytropus (strain ATCC 51220 / DSM 2926 / LMG 16218 / CuHBu1)</name>
    <dbReference type="NCBI Taxonomy" id="572544"/>
    <lineage>
        <taxon>Bacteria</taxon>
        <taxon>Fusobacteriati</taxon>
        <taxon>Fusobacteriota</taxon>
        <taxon>Fusobacteriia</taxon>
        <taxon>Fusobacteriales</taxon>
        <taxon>Fusobacteriaceae</taxon>
        <taxon>Ilyobacter</taxon>
    </lineage>
</organism>
<accession>E3H9L9</accession>